<proteinExistence type="predicted"/>
<protein>
    <submittedName>
        <fullName evidence="1">Uncharacterized protein</fullName>
    </submittedName>
</protein>
<evidence type="ECO:0000313" key="1">
    <source>
        <dbReference type="EMBL" id="CAF4038489.1"/>
    </source>
</evidence>
<dbReference type="AlphaFoldDB" id="A0A819R3U6"/>
<dbReference type="Proteomes" id="UP000663836">
    <property type="component" value="Unassembled WGS sequence"/>
</dbReference>
<feature type="non-terminal residue" evidence="1">
    <location>
        <position position="1"/>
    </location>
</feature>
<organism evidence="1 2">
    <name type="scientific">Rotaria sordida</name>
    <dbReference type="NCBI Taxonomy" id="392033"/>
    <lineage>
        <taxon>Eukaryota</taxon>
        <taxon>Metazoa</taxon>
        <taxon>Spiralia</taxon>
        <taxon>Gnathifera</taxon>
        <taxon>Rotifera</taxon>
        <taxon>Eurotatoria</taxon>
        <taxon>Bdelloidea</taxon>
        <taxon>Philodinida</taxon>
        <taxon>Philodinidae</taxon>
        <taxon>Rotaria</taxon>
    </lineage>
</organism>
<sequence>MKATQVKIAKGRFWEHIEIDGVPKNPQLKQIVSSPLSKSETRFISTVTVLLQDVIGAHESGDIILCDAPGFGDTEGPEVDIANGVGVIEALRRCKSIKILALSSYKSLGDRGQGIQKLAHILINMMQGIETRLNSIVYAFTKYPPSVDINALLVDIKKTKVDKDASLRMDTAFVTVLADMIEKTENSAYLINPLGNYPKNLIEKFKNLRGIAYPGEIFRFSMGEETQASIIVSYFDKINMRVKELLERSKEHALEDVEKLISDMDKIRTIPELESRTAGSYYRTVENVRGFMQQLQRETEQLLLTVENQSGTIDYARHAKALLRLKNAEWMNRVSPGTYDTMIRHIAEELLQYAQQLECIQDFMDGNNFSEAEQGIQRLNHVQRELVGYFTSSQVTAKTEELRKKLDTIVDEISQRYQTSNIDSYAANPPKDLLAKLKQVASHGGTRYNQAYTTIIANIQKHFSEAIENVRKLPANERSARIRQLNYALCFIPEDMQTQFKLQIDALNQLLTDQEVIDRRTLDSTLESSDDDDQTITKIGALAKQYDEEKRHELFEKLRQ</sequence>
<name>A0A819R3U6_9BILA</name>
<evidence type="ECO:0000313" key="2">
    <source>
        <dbReference type="Proteomes" id="UP000663836"/>
    </source>
</evidence>
<gene>
    <name evidence="1" type="ORF">JBS370_LOCUS28363</name>
</gene>
<accession>A0A819R3U6</accession>
<comment type="caution">
    <text evidence="1">The sequence shown here is derived from an EMBL/GenBank/DDBJ whole genome shotgun (WGS) entry which is preliminary data.</text>
</comment>
<reference evidence="1" key="1">
    <citation type="submission" date="2021-02" db="EMBL/GenBank/DDBJ databases">
        <authorList>
            <person name="Nowell W R."/>
        </authorList>
    </citation>
    <scope>NUCLEOTIDE SEQUENCE</scope>
</reference>
<dbReference type="EMBL" id="CAJOBD010005665">
    <property type="protein sequence ID" value="CAF4038489.1"/>
    <property type="molecule type" value="Genomic_DNA"/>
</dbReference>